<keyword evidence="6" id="KW-0119">Carbohydrate metabolism</keyword>
<evidence type="ECO:0000259" key="10">
    <source>
        <dbReference type="Pfam" id="PF10509"/>
    </source>
</evidence>
<dbReference type="InterPro" id="IPR014721">
    <property type="entry name" value="Ribsml_uS5_D2-typ_fold_subgr"/>
</dbReference>
<protein>
    <recommendedName>
        <fullName evidence="7">Galactokinase</fullName>
        <ecNumber evidence="7">2.7.1.6</ecNumber>
    </recommendedName>
</protein>
<keyword evidence="2 11" id="KW-0808">Transferase</keyword>
<dbReference type="SUPFAM" id="SSF54211">
    <property type="entry name" value="Ribosomal protein S5 domain 2-like"/>
    <property type="match status" value="1"/>
</dbReference>
<dbReference type="InterPro" id="IPR020568">
    <property type="entry name" value="Ribosomal_Su5_D2-typ_SF"/>
</dbReference>
<evidence type="ECO:0000256" key="3">
    <source>
        <dbReference type="ARBA" id="ARBA00022741"/>
    </source>
</evidence>
<sequence>MDSSSTTRTTSSLAAHTHIAREFSTRFGHSPDILVSSPGRINLIGEHTDYNLGFVLPAAIDKYIHIAIRKRKDKELHFFAADFASSYTGKLGKWEKSQLQWPDFLLGVLREFDERGVELFGMDLCFGGDIPSGAGLSSSAAIECGLAHAINELKQLSWPKIELVQLSQAAENRFVGVQCGIMDQFASMFGMKDKAILLDCRNLKYEYIPLALDQYAILLLDSQVKHSLASSEYNVRREQCEMGVKALRKVYPHVNSLRDANRAMIEYTLKDQVPDLVYHRCKYVVEENLRLQVGCEALRRNDLVSFGKKMFASHVGLSKLYEVSCPELDYLVELARLEHSIIGSRMMGGGFGGCTINLIRKSFINEVVERISNAYQQKFSKTPTPIICQLSNGTATVSS</sequence>
<dbReference type="RefSeq" id="WP_234863599.1">
    <property type="nucleotide sequence ID" value="NZ_JAKEVY010000001.1"/>
</dbReference>
<name>A0ABS9BD16_9BACT</name>
<evidence type="ECO:0000256" key="7">
    <source>
        <dbReference type="NCBIfam" id="TIGR00131"/>
    </source>
</evidence>
<evidence type="ECO:0000259" key="8">
    <source>
        <dbReference type="Pfam" id="PF00288"/>
    </source>
</evidence>
<evidence type="ECO:0000256" key="5">
    <source>
        <dbReference type="ARBA" id="ARBA00022840"/>
    </source>
</evidence>
<dbReference type="PROSITE" id="PS00106">
    <property type="entry name" value="GALACTOKINASE"/>
    <property type="match status" value="1"/>
</dbReference>
<keyword evidence="6" id="KW-0299">Galactose metabolism</keyword>
<dbReference type="InterPro" id="IPR000705">
    <property type="entry name" value="Galactokinase"/>
</dbReference>
<dbReference type="PRINTS" id="PR00959">
    <property type="entry name" value="MEVGALKINASE"/>
</dbReference>
<dbReference type="Proteomes" id="UP001200145">
    <property type="component" value="Unassembled WGS sequence"/>
</dbReference>
<keyword evidence="4" id="KW-0418">Kinase</keyword>
<dbReference type="Pfam" id="PF00288">
    <property type="entry name" value="GHMP_kinases_N"/>
    <property type="match status" value="1"/>
</dbReference>
<evidence type="ECO:0000256" key="1">
    <source>
        <dbReference type="ARBA" id="ARBA00006566"/>
    </source>
</evidence>
<dbReference type="PANTHER" id="PTHR10457:SF7">
    <property type="entry name" value="GALACTOKINASE-RELATED"/>
    <property type="match status" value="1"/>
</dbReference>
<dbReference type="EMBL" id="JAKEVY010000001">
    <property type="protein sequence ID" value="MCF1713160.1"/>
    <property type="molecule type" value="Genomic_DNA"/>
</dbReference>
<evidence type="ECO:0000256" key="6">
    <source>
        <dbReference type="ARBA" id="ARBA00023144"/>
    </source>
</evidence>
<dbReference type="PROSITE" id="PS00627">
    <property type="entry name" value="GHMP_KINASES_ATP"/>
    <property type="match status" value="1"/>
</dbReference>
<feature type="domain" description="Galactokinase N-terminal" evidence="10">
    <location>
        <begin position="22"/>
        <end position="70"/>
    </location>
</feature>
<feature type="domain" description="GHMP kinase C-terminal" evidence="9">
    <location>
        <begin position="296"/>
        <end position="375"/>
    </location>
</feature>
<dbReference type="InterPro" id="IPR006206">
    <property type="entry name" value="Mevalonate/galactokinase"/>
</dbReference>
<keyword evidence="12" id="KW-1185">Reference proteome</keyword>
<dbReference type="InterPro" id="IPR006204">
    <property type="entry name" value="GHMP_kinase_N_dom"/>
</dbReference>
<dbReference type="EC" id="2.7.1.6" evidence="7"/>
<dbReference type="InterPro" id="IPR019741">
    <property type="entry name" value="Galactokinase_CS"/>
</dbReference>
<evidence type="ECO:0000256" key="4">
    <source>
        <dbReference type="ARBA" id="ARBA00022777"/>
    </source>
</evidence>
<keyword evidence="3" id="KW-0547">Nucleotide-binding</keyword>
<proteinExistence type="inferred from homology"/>
<evidence type="ECO:0000256" key="2">
    <source>
        <dbReference type="ARBA" id="ARBA00022679"/>
    </source>
</evidence>
<organism evidence="11 12">
    <name type="scientific">Flavihumibacter fluminis</name>
    <dbReference type="NCBI Taxonomy" id="2909236"/>
    <lineage>
        <taxon>Bacteria</taxon>
        <taxon>Pseudomonadati</taxon>
        <taxon>Bacteroidota</taxon>
        <taxon>Chitinophagia</taxon>
        <taxon>Chitinophagales</taxon>
        <taxon>Chitinophagaceae</taxon>
        <taxon>Flavihumibacter</taxon>
    </lineage>
</organism>
<dbReference type="PIRSF" id="PIRSF000530">
    <property type="entry name" value="Galactokinase"/>
    <property type="match status" value="1"/>
</dbReference>
<dbReference type="GO" id="GO:0004335">
    <property type="term" value="F:galactokinase activity"/>
    <property type="evidence" value="ECO:0007669"/>
    <property type="project" value="UniProtKB-EC"/>
</dbReference>
<reference evidence="11 12" key="1">
    <citation type="submission" date="2022-01" db="EMBL/GenBank/DDBJ databases">
        <title>Flavihumibacter sp. nov., isolated from sediment of a river.</title>
        <authorList>
            <person name="Liu H."/>
        </authorList>
    </citation>
    <scope>NUCLEOTIDE SEQUENCE [LARGE SCALE GENOMIC DNA]</scope>
    <source>
        <strain evidence="11 12">RY-1</strain>
    </source>
</reference>
<evidence type="ECO:0000313" key="11">
    <source>
        <dbReference type="EMBL" id="MCF1713160.1"/>
    </source>
</evidence>
<dbReference type="NCBIfam" id="TIGR00131">
    <property type="entry name" value="gal_kin"/>
    <property type="match status" value="1"/>
</dbReference>
<accession>A0ABS9BD16</accession>
<dbReference type="SUPFAM" id="SSF55060">
    <property type="entry name" value="GHMP Kinase, C-terminal domain"/>
    <property type="match status" value="1"/>
</dbReference>
<feature type="domain" description="GHMP kinase N-terminal" evidence="8">
    <location>
        <begin position="106"/>
        <end position="190"/>
    </location>
</feature>
<dbReference type="InterPro" id="IPR019539">
    <property type="entry name" value="GalKase_N"/>
</dbReference>
<dbReference type="PANTHER" id="PTHR10457">
    <property type="entry name" value="MEVALONATE KINASE/GALACTOKINASE"/>
    <property type="match status" value="1"/>
</dbReference>
<dbReference type="Gene3D" id="3.30.70.890">
    <property type="entry name" value="GHMP kinase, C-terminal domain"/>
    <property type="match status" value="1"/>
</dbReference>
<dbReference type="InterPro" id="IPR013750">
    <property type="entry name" value="GHMP_kinase_C_dom"/>
</dbReference>
<dbReference type="Gene3D" id="3.30.230.10">
    <property type="match status" value="1"/>
</dbReference>
<gene>
    <name evidence="11" type="primary">galK</name>
    <name evidence="11" type="ORF">L0U88_00780</name>
</gene>
<evidence type="ECO:0000313" key="12">
    <source>
        <dbReference type="Proteomes" id="UP001200145"/>
    </source>
</evidence>
<dbReference type="InterPro" id="IPR006203">
    <property type="entry name" value="GHMP_knse_ATP-bd_CS"/>
</dbReference>
<comment type="similarity">
    <text evidence="1">Belongs to the GHMP kinase family. GalK subfamily.</text>
</comment>
<evidence type="ECO:0000259" key="9">
    <source>
        <dbReference type="Pfam" id="PF08544"/>
    </source>
</evidence>
<dbReference type="Pfam" id="PF08544">
    <property type="entry name" value="GHMP_kinases_C"/>
    <property type="match status" value="1"/>
</dbReference>
<dbReference type="InterPro" id="IPR036554">
    <property type="entry name" value="GHMP_kinase_C_sf"/>
</dbReference>
<keyword evidence="5" id="KW-0067">ATP-binding</keyword>
<dbReference type="PRINTS" id="PR00473">
    <property type="entry name" value="GALCTOKINASE"/>
</dbReference>
<dbReference type="Pfam" id="PF10509">
    <property type="entry name" value="GalKase_gal_bdg"/>
    <property type="match status" value="1"/>
</dbReference>
<comment type="caution">
    <text evidence="11">The sequence shown here is derived from an EMBL/GenBank/DDBJ whole genome shotgun (WGS) entry which is preliminary data.</text>
</comment>